<dbReference type="GO" id="GO:0016747">
    <property type="term" value="F:acyltransferase activity, transferring groups other than amino-acyl groups"/>
    <property type="evidence" value="ECO:0007669"/>
    <property type="project" value="InterPro"/>
</dbReference>
<dbReference type="EMBL" id="LQBM01000002">
    <property type="protein sequence ID" value="KUG59833.1"/>
    <property type="molecule type" value="Genomic_DNA"/>
</dbReference>
<organism evidence="4 5">
    <name type="scientific">Nesterenkonia jeotgali</name>
    <dbReference type="NCBI Taxonomy" id="317018"/>
    <lineage>
        <taxon>Bacteria</taxon>
        <taxon>Bacillati</taxon>
        <taxon>Actinomycetota</taxon>
        <taxon>Actinomycetes</taxon>
        <taxon>Micrococcales</taxon>
        <taxon>Micrococcaceae</taxon>
        <taxon>Nesterenkonia</taxon>
    </lineage>
</organism>
<dbReference type="STRING" id="317018.AVL63_12275"/>
<reference evidence="5" key="1">
    <citation type="submission" date="2015-12" db="EMBL/GenBank/DDBJ databases">
        <authorList>
            <person name="Nair G.R."/>
            <person name="Kaur G."/>
            <person name="Mayilraj S."/>
        </authorList>
    </citation>
    <scope>NUCLEOTIDE SEQUENCE [LARGE SCALE GENOMIC DNA]</scope>
    <source>
        <strain evidence="5">CD08_7</strain>
    </source>
</reference>
<evidence type="ECO:0000313" key="5">
    <source>
        <dbReference type="Proteomes" id="UP000054023"/>
    </source>
</evidence>
<sequence length="303" mass="32620">MDGTEEFFEAEDLAEELENPRMDPAKDTFAVWDGESMVGFGTVRVPGSVDHHGGKVDVSLDGGVHAEHRGVGLGSALMEKLEARGRVLCAERHPQTPFYFSTGGGLEDSAARRFHLSRGYSVARYFNLLGRELSAQDSADTILEGRGIPEGIVIRPPGEQDEAAVRVAHAAAFVDHWGSAPPSETGWHQNWIARSNRHAVSRIAVDESGALAEPGTVVAYSLCGQWVDRELYVNLIGTVPDARGHGLGSAVLAHTIEAAAGSGEFDVIELDVDSESLTGATRLYERLGFTLKLTQAAMRRTVD</sequence>
<evidence type="ECO:0000256" key="1">
    <source>
        <dbReference type="ARBA" id="ARBA00022679"/>
    </source>
</evidence>
<keyword evidence="1" id="KW-0808">Transferase</keyword>
<dbReference type="Proteomes" id="UP000054023">
    <property type="component" value="Unassembled WGS sequence"/>
</dbReference>
<protein>
    <recommendedName>
        <fullName evidence="3">N-acetyltransferase domain-containing protein</fullName>
    </recommendedName>
</protein>
<dbReference type="InterPro" id="IPR016181">
    <property type="entry name" value="Acyl_CoA_acyltransferase"/>
</dbReference>
<dbReference type="InterPro" id="IPR000182">
    <property type="entry name" value="GNAT_dom"/>
</dbReference>
<evidence type="ECO:0000256" key="2">
    <source>
        <dbReference type="ARBA" id="ARBA00023315"/>
    </source>
</evidence>
<dbReference type="Gene3D" id="3.40.630.30">
    <property type="match status" value="1"/>
</dbReference>
<dbReference type="PANTHER" id="PTHR43420">
    <property type="entry name" value="ACETYLTRANSFERASE"/>
    <property type="match status" value="1"/>
</dbReference>
<keyword evidence="2" id="KW-0012">Acyltransferase</keyword>
<dbReference type="CDD" id="cd04301">
    <property type="entry name" value="NAT_SF"/>
    <property type="match status" value="2"/>
</dbReference>
<name>A0A0W8IIY4_9MICC</name>
<evidence type="ECO:0000259" key="3">
    <source>
        <dbReference type="PROSITE" id="PS51186"/>
    </source>
</evidence>
<dbReference type="AlphaFoldDB" id="A0A0W8IIY4"/>
<feature type="domain" description="N-acetyltransferase" evidence="3">
    <location>
        <begin position="152"/>
        <end position="303"/>
    </location>
</feature>
<keyword evidence="5" id="KW-1185">Reference proteome</keyword>
<comment type="caution">
    <text evidence="4">The sequence shown here is derived from an EMBL/GenBank/DDBJ whole genome shotgun (WGS) entry which is preliminary data.</text>
</comment>
<dbReference type="SUPFAM" id="SSF55729">
    <property type="entry name" value="Acyl-CoA N-acyltransferases (Nat)"/>
    <property type="match status" value="2"/>
</dbReference>
<dbReference type="Pfam" id="PF00583">
    <property type="entry name" value="Acetyltransf_1"/>
    <property type="match status" value="2"/>
</dbReference>
<accession>A0A0W8IIY4</accession>
<dbReference type="PROSITE" id="PS51186">
    <property type="entry name" value="GNAT"/>
    <property type="match status" value="2"/>
</dbReference>
<feature type="domain" description="N-acetyltransferase" evidence="3">
    <location>
        <begin position="1"/>
        <end position="140"/>
    </location>
</feature>
<gene>
    <name evidence="4" type="ORF">AVL63_12275</name>
</gene>
<proteinExistence type="predicted"/>
<evidence type="ECO:0000313" key="4">
    <source>
        <dbReference type="EMBL" id="KUG59833.1"/>
    </source>
</evidence>
<dbReference type="InterPro" id="IPR050680">
    <property type="entry name" value="YpeA/RimI_acetyltransf"/>
</dbReference>